<dbReference type="RefSeq" id="WP_281999755.1">
    <property type="nucleotide sequence ID" value="NZ_AP027151.1"/>
</dbReference>
<proteinExistence type="inferred from homology"/>
<protein>
    <submittedName>
        <fullName evidence="2">3-hydroxyacyl-ACP dehydratase</fullName>
    </submittedName>
</protein>
<dbReference type="PANTHER" id="PTHR30548">
    <property type="entry name" value="2-HYDROXYGLUTARYL-COA DEHYDRATASE, D-COMPONENT-RELATED"/>
    <property type="match status" value="1"/>
</dbReference>
<dbReference type="Proteomes" id="UP001317705">
    <property type="component" value="Chromosome"/>
</dbReference>
<dbReference type="Gene3D" id="3.40.50.11890">
    <property type="match status" value="1"/>
</dbReference>
<dbReference type="PANTHER" id="PTHR30548:SF1">
    <property type="entry name" value="DEHYDRATASE SUBUNIT MJ0007-RELATED"/>
    <property type="match status" value="1"/>
</dbReference>
<gene>
    <name evidence="2" type="ORF">GURASL_25520</name>
</gene>
<dbReference type="Gene3D" id="1.20.1270.370">
    <property type="match status" value="1"/>
</dbReference>
<dbReference type="Pfam" id="PF06050">
    <property type="entry name" value="HGD-D"/>
    <property type="match status" value="1"/>
</dbReference>
<dbReference type="InterPro" id="IPR047678">
    <property type="entry name" value="YjiM-like"/>
</dbReference>
<evidence type="ECO:0000313" key="3">
    <source>
        <dbReference type="Proteomes" id="UP001317705"/>
    </source>
</evidence>
<dbReference type="InterPro" id="IPR010327">
    <property type="entry name" value="FldB/FldC_alpha/beta"/>
</dbReference>
<sequence length="424" mass="46574">MSSNDYTPLWQELGLDLDNHAGLLGVLSDAYRGIYLAQANRPRGMAYFDFVISEVHGLRIKEIYEAKRAGRKVVGGFCVYVPEEVVLAADGICIGLCAGAEVGTAEAERFIPRNSCALIKAFMGFKLAGLCPYVELTDLIVGETTCDGKKKAYEIFDELTGKVHVMELPHMKGPAGKRLWLGEVARFRETMEKLTGAPLTLEGLRHGVAVVNAKRRALQRLSRLREADPAPLSGLDALLVNQVSFYDDPVRFTAKTNELCDELEERVAAGVGVTAKGAPRLLVSGSPMAIPNWKVHAIVEGSGGVVVGEESCIGERNFRDLADEDFVTVEEGLMKIAERSLTIDCACFTPNDERPGNIAALCERLRADGIIHYALQFCTPYLVEAYKVETSLAGVPFLRIETDYSMEDFGQLKTRLEAFIEMLR</sequence>
<dbReference type="Gene3D" id="3.40.50.11900">
    <property type="match status" value="1"/>
</dbReference>
<organism evidence="2 3">
    <name type="scientific">Geotalea uraniireducens</name>
    <dbReference type="NCBI Taxonomy" id="351604"/>
    <lineage>
        <taxon>Bacteria</taxon>
        <taxon>Pseudomonadati</taxon>
        <taxon>Thermodesulfobacteriota</taxon>
        <taxon>Desulfuromonadia</taxon>
        <taxon>Geobacterales</taxon>
        <taxon>Geobacteraceae</taxon>
        <taxon>Geotalea</taxon>
    </lineage>
</organism>
<keyword evidence="3" id="KW-1185">Reference proteome</keyword>
<evidence type="ECO:0000256" key="1">
    <source>
        <dbReference type="ARBA" id="ARBA00005806"/>
    </source>
</evidence>
<evidence type="ECO:0000313" key="2">
    <source>
        <dbReference type="EMBL" id="BDV43629.1"/>
    </source>
</evidence>
<reference evidence="2 3" key="1">
    <citation type="submission" date="2022-12" db="EMBL/GenBank/DDBJ databases">
        <title>Polyphasic characterization of Geotalea uranireducens NIT-SL11 newly isolated from a complex of sewage sludge and microbially reduced graphene oxide.</title>
        <authorList>
            <person name="Xie L."/>
            <person name="Yoshida N."/>
            <person name="Meng L."/>
        </authorList>
    </citation>
    <scope>NUCLEOTIDE SEQUENCE [LARGE SCALE GENOMIC DNA]</scope>
    <source>
        <strain evidence="2 3">NIT-SL11</strain>
    </source>
</reference>
<dbReference type="EMBL" id="AP027151">
    <property type="protein sequence ID" value="BDV43629.1"/>
    <property type="molecule type" value="Genomic_DNA"/>
</dbReference>
<comment type="similarity">
    <text evidence="1">Belongs to the FldB/FldC dehydratase alpha/beta subunit family.</text>
</comment>
<accession>A0ABM8EMU2</accession>
<name>A0ABM8EMU2_9BACT</name>
<dbReference type="NCBIfam" id="NF040772">
    <property type="entry name" value="double_cubane"/>
    <property type="match status" value="1"/>
</dbReference>